<dbReference type="EMBL" id="QRBB01000002">
    <property type="protein sequence ID" value="RDS75882.1"/>
    <property type="molecule type" value="Genomic_DNA"/>
</dbReference>
<dbReference type="InterPro" id="IPR001375">
    <property type="entry name" value="Peptidase_S9_cat"/>
</dbReference>
<dbReference type="SUPFAM" id="SSF50993">
    <property type="entry name" value="Peptidase/esterase 'gauge' domain"/>
    <property type="match status" value="1"/>
</dbReference>
<dbReference type="PANTHER" id="PTHR42881">
    <property type="entry name" value="PROLYL ENDOPEPTIDASE"/>
    <property type="match status" value="1"/>
</dbReference>
<evidence type="ECO:0000256" key="1">
    <source>
        <dbReference type="ARBA" id="ARBA00001070"/>
    </source>
</evidence>
<dbReference type="InterPro" id="IPR002471">
    <property type="entry name" value="Pept_S9_AS"/>
</dbReference>
<evidence type="ECO:0000256" key="7">
    <source>
        <dbReference type="SAM" id="SignalP"/>
    </source>
</evidence>
<feature type="domain" description="Peptidase S9A N-terminal" evidence="9">
    <location>
        <begin position="34"/>
        <end position="439"/>
    </location>
</feature>
<comment type="catalytic activity">
    <reaction evidence="1">
        <text>Hydrolysis of Pro-|-Xaa &gt;&gt; Ala-|-Xaa in oligopeptides.</text>
        <dbReference type="EC" id="3.4.21.26"/>
    </reaction>
</comment>
<dbReference type="InterPro" id="IPR023302">
    <property type="entry name" value="Pept_S9A_N"/>
</dbReference>
<dbReference type="InterPro" id="IPR051167">
    <property type="entry name" value="Prolyl_oligopep/macrocyclase"/>
</dbReference>
<dbReference type="AlphaFoldDB" id="A0A395LGH4"/>
<proteinExistence type="inferred from homology"/>
<feature type="chain" id="PRO_5017355669" description="prolyl oligopeptidase" evidence="7">
    <location>
        <begin position="24"/>
        <end position="716"/>
    </location>
</feature>
<evidence type="ECO:0000256" key="3">
    <source>
        <dbReference type="ARBA" id="ARBA00011897"/>
    </source>
</evidence>
<dbReference type="InterPro" id="IPR029058">
    <property type="entry name" value="AB_hydrolase_fold"/>
</dbReference>
<sequence>MLRNILLTGVATAFVASATPTLAQDQDLTAPDYPETRSGDVVDTQFGVDVADPYRWLENDVRQDDEVAAWVTAQNEVTDAFLARLPGREALKQRITQLTDYERFGLPTDKGGHYFYTRNDGLQNQSVLYVRDGLQGEARVLIDPNEWSEDDATALADYAITEDGSKLLYAIQDGGSDWRTVEVMDVATGEVMADKVEWVKFSNLDWAKDGSGFYYSRFPATGEGETFQALNTNQQVYFHKLGTDQDADRLVYETPEQPELNHVAQVSDDGRWLIVTSSSGTDERYEINLIDLERPDADPMTLVPGFEYDYSYVGNLGSRFFFVTNEGAPLKKVVTTDITAPQQDWATVIPESEQTLNGLSLVGGKLIANYLVDAKSKIEVFGLDGTREGDVELPGIGSAGGFGGDPDETETFYAFSSYNRPTTVYRYDVATGESTVWAQPEVAFDPEDFVVEQKFYTSKDGTQVPMFLVRSREVAESGAAAPTLLYGYGGFNISLTPGFSPSRIAWMEAGGAYAVANIRGGGEYGKAWHDGGRLDNKQNVFDDFIAAGEYLVAEGITPEDGLAIQGGSNGGLLVGAVANQRPDLFAAGNAAVGVMDMLRFNQFTAGRYWVDDYGYPDREDDFRTLLAYSPYHNVRDGEDYPALLVTTADTDDRVVPGHSFKYTAALQAADLGERPQLIRIETRAGHGSGKPTDKAIEEASDILAFLAAFTGLDLSE</sequence>
<keyword evidence="7" id="KW-0732">Signal</keyword>
<dbReference type="RefSeq" id="WP_115493152.1">
    <property type="nucleotide sequence ID" value="NZ_JACHWW010000002.1"/>
</dbReference>
<dbReference type="Gene3D" id="2.130.10.120">
    <property type="entry name" value="Prolyl oligopeptidase, N-terminal domain"/>
    <property type="match status" value="1"/>
</dbReference>
<evidence type="ECO:0000313" key="11">
    <source>
        <dbReference type="Proteomes" id="UP000254101"/>
    </source>
</evidence>
<dbReference type="PRINTS" id="PR00862">
    <property type="entry name" value="PROLIGOPTASE"/>
</dbReference>
<dbReference type="FunFam" id="2.130.10.120:FF:000001">
    <property type="entry name" value="Prolyl endopeptidase"/>
    <property type="match status" value="1"/>
</dbReference>
<evidence type="ECO:0000256" key="6">
    <source>
        <dbReference type="ARBA" id="ARBA00022825"/>
    </source>
</evidence>
<dbReference type="FunFam" id="3.40.50.1820:FF:000005">
    <property type="entry name" value="Prolyl endopeptidase"/>
    <property type="match status" value="1"/>
</dbReference>
<keyword evidence="6" id="KW-0720">Serine protease</keyword>
<organism evidence="10 11">
    <name type="scientific">Alteriqipengyuania lutimaris</name>
    <dbReference type="NCBI Taxonomy" id="1538146"/>
    <lineage>
        <taxon>Bacteria</taxon>
        <taxon>Pseudomonadati</taxon>
        <taxon>Pseudomonadota</taxon>
        <taxon>Alphaproteobacteria</taxon>
        <taxon>Sphingomonadales</taxon>
        <taxon>Erythrobacteraceae</taxon>
        <taxon>Alteriqipengyuania</taxon>
    </lineage>
</organism>
<evidence type="ECO:0000256" key="2">
    <source>
        <dbReference type="ARBA" id="ARBA00005228"/>
    </source>
</evidence>
<dbReference type="Proteomes" id="UP000254101">
    <property type="component" value="Unassembled WGS sequence"/>
</dbReference>
<feature type="signal peptide" evidence="7">
    <location>
        <begin position="1"/>
        <end position="23"/>
    </location>
</feature>
<comment type="caution">
    <text evidence="10">The sequence shown here is derived from an EMBL/GenBank/DDBJ whole genome shotgun (WGS) entry which is preliminary data.</text>
</comment>
<dbReference type="GO" id="GO:0004252">
    <property type="term" value="F:serine-type endopeptidase activity"/>
    <property type="evidence" value="ECO:0007669"/>
    <property type="project" value="UniProtKB-EC"/>
</dbReference>
<evidence type="ECO:0000313" key="10">
    <source>
        <dbReference type="EMBL" id="RDS75882.1"/>
    </source>
</evidence>
<evidence type="ECO:0000259" key="9">
    <source>
        <dbReference type="Pfam" id="PF02897"/>
    </source>
</evidence>
<dbReference type="InterPro" id="IPR002470">
    <property type="entry name" value="Peptidase_S9A"/>
</dbReference>
<accession>A0A395LGH4</accession>
<dbReference type="OrthoDB" id="9801421at2"/>
<gene>
    <name evidence="10" type="ORF">DL238_14485</name>
</gene>
<dbReference type="Pfam" id="PF02897">
    <property type="entry name" value="Peptidase_S9_N"/>
    <property type="match status" value="1"/>
</dbReference>
<dbReference type="GO" id="GO:0005829">
    <property type="term" value="C:cytosol"/>
    <property type="evidence" value="ECO:0007669"/>
    <property type="project" value="TreeGrafter"/>
</dbReference>
<reference evidence="10 11" key="1">
    <citation type="submission" date="2018-07" db="EMBL/GenBank/DDBJ databases">
        <title>Erythrobacter nanhaiensis sp. nov., a novel member of the genus Erythrobacter isolated from the South China Sea.</title>
        <authorList>
            <person name="Chen X."/>
            <person name="Liu J."/>
        </authorList>
    </citation>
    <scope>NUCLEOTIDE SEQUENCE [LARGE SCALE GENOMIC DNA]</scope>
    <source>
        <strain evidence="10 11">S-5</strain>
    </source>
</reference>
<feature type="domain" description="Peptidase S9 prolyl oligopeptidase catalytic" evidence="8">
    <location>
        <begin position="498"/>
        <end position="709"/>
    </location>
</feature>
<dbReference type="GO" id="GO:0006508">
    <property type="term" value="P:proteolysis"/>
    <property type="evidence" value="ECO:0007669"/>
    <property type="project" value="UniProtKB-KW"/>
</dbReference>
<evidence type="ECO:0000256" key="4">
    <source>
        <dbReference type="ARBA" id="ARBA00022670"/>
    </source>
</evidence>
<dbReference type="PROSITE" id="PS00708">
    <property type="entry name" value="PRO_ENDOPEP_SER"/>
    <property type="match status" value="1"/>
</dbReference>
<evidence type="ECO:0000256" key="5">
    <source>
        <dbReference type="ARBA" id="ARBA00022801"/>
    </source>
</evidence>
<evidence type="ECO:0000259" key="8">
    <source>
        <dbReference type="Pfam" id="PF00326"/>
    </source>
</evidence>
<dbReference type="GO" id="GO:0070012">
    <property type="term" value="F:oligopeptidase activity"/>
    <property type="evidence" value="ECO:0007669"/>
    <property type="project" value="TreeGrafter"/>
</dbReference>
<name>A0A395LGH4_9SPHN</name>
<keyword evidence="11" id="KW-1185">Reference proteome</keyword>
<comment type="similarity">
    <text evidence="2">Belongs to the peptidase S9A family.</text>
</comment>
<dbReference type="PANTHER" id="PTHR42881:SF2">
    <property type="entry name" value="PROLYL ENDOPEPTIDASE"/>
    <property type="match status" value="1"/>
</dbReference>
<dbReference type="EC" id="3.4.21.26" evidence="3"/>
<protein>
    <recommendedName>
        <fullName evidence="3">prolyl oligopeptidase</fullName>
        <ecNumber evidence="3">3.4.21.26</ecNumber>
    </recommendedName>
</protein>
<dbReference type="SUPFAM" id="SSF53474">
    <property type="entry name" value="alpha/beta-Hydrolases"/>
    <property type="match status" value="1"/>
</dbReference>
<dbReference type="Pfam" id="PF00326">
    <property type="entry name" value="Peptidase_S9"/>
    <property type="match status" value="1"/>
</dbReference>
<keyword evidence="5" id="KW-0378">Hydrolase</keyword>
<keyword evidence="4" id="KW-0645">Protease</keyword>
<dbReference type="Gene3D" id="3.40.50.1820">
    <property type="entry name" value="alpha/beta hydrolase"/>
    <property type="match status" value="1"/>
</dbReference>